<feature type="compositionally biased region" description="Basic and acidic residues" evidence="1">
    <location>
        <begin position="26"/>
        <end position="40"/>
    </location>
</feature>
<proteinExistence type="predicted"/>
<reference evidence="2" key="1">
    <citation type="submission" date="2022-09" db="EMBL/GenBank/DDBJ databases">
        <title>Australian commercial rhizobial inoculants.</title>
        <authorList>
            <person name="Kohlmeier M.G."/>
            <person name="O'Hara G.W."/>
            <person name="Colombi E."/>
            <person name="Ramsay J.P."/>
            <person name="Terpolilli J."/>
        </authorList>
    </citation>
    <scope>NUCLEOTIDE SEQUENCE</scope>
    <source>
        <strain evidence="2">WSM1592</strain>
    </source>
</reference>
<dbReference type="Proteomes" id="UP001060123">
    <property type="component" value="Chromosome"/>
</dbReference>
<protein>
    <submittedName>
        <fullName evidence="2">Acetyltransferase</fullName>
    </submittedName>
</protein>
<organism evidence="2 3">
    <name type="scientific">Rhizobium sullae</name>
    <name type="common">Rhizobium hedysari</name>
    <dbReference type="NCBI Taxonomy" id="50338"/>
    <lineage>
        <taxon>Bacteria</taxon>
        <taxon>Pseudomonadati</taxon>
        <taxon>Pseudomonadota</taxon>
        <taxon>Alphaproteobacteria</taxon>
        <taxon>Hyphomicrobiales</taxon>
        <taxon>Rhizobiaceae</taxon>
        <taxon>Rhizobium/Agrobacterium group</taxon>
        <taxon>Rhizobium</taxon>
    </lineage>
</organism>
<feature type="region of interest" description="Disordered" evidence="1">
    <location>
        <begin position="21"/>
        <end position="64"/>
    </location>
</feature>
<evidence type="ECO:0000313" key="2">
    <source>
        <dbReference type="EMBL" id="UWU14572.1"/>
    </source>
</evidence>
<evidence type="ECO:0000256" key="1">
    <source>
        <dbReference type="SAM" id="MobiDB-lite"/>
    </source>
</evidence>
<gene>
    <name evidence="2" type="ORF">N2599_00590</name>
</gene>
<accession>A0ABY5XJH5</accession>
<sequence length="64" mass="7209">MFAKKDIPASELAGYRLFKNKSGRGSRADKERRKTAETRKGTKTNRRGLAKGNAISRAVMPSWR</sequence>
<dbReference type="EMBL" id="CP104143">
    <property type="protein sequence ID" value="UWU14572.1"/>
    <property type="molecule type" value="Genomic_DNA"/>
</dbReference>
<name>A0ABY5XJH5_RHISU</name>
<keyword evidence="3" id="KW-1185">Reference proteome</keyword>
<dbReference type="RefSeq" id="WP_037142249.1">
    <property type="nucleotide sequence ID" value="NZ_CP104143.1"/>
</dbReference>
<evidence type="ECO:0000313" key="3">
    <source>
        <dbReference type="Proteomes" id="UP001060123"/>
    </source>
</evidence>